<accession>A0A024P4I2</accession>
<dbReference type="Proteomes" id="UP000028868">
    <property type="component" value="Unassembled WGS sequence"/>
</dbReference>
<dbReference type="InterPro" id="IPR019734">
    <property type="entry name" value="TPR_rpt"/>
</dbReference>
<evidence type="ECO:0000313" key="3">
    <source>
        <dbReference type="Proteomes" id="UP000028868"/>
    </source>
</evidence>
<dbReference type="AlphaFoldDB" id="A0A024P4I2"/>
<sequence length="452" mass="53033">MDTIFLETPKQGKLNLKADRVVFFEQMQVMEAHDETTCFTLFFYKQQYLTAVKTSRVKIDSYLGRILKEGSHYGAAHPFLQALIKSHTTPSLRKISYPQLKQQMEKNRYSRQEQAKILTVFESFIPKKQLFKDIKSLFYQYRREGNMSGAYQIVRVLQDFAPKNSFVRELGNDLSFKKLESMYLDKSAKLLERDPFFKEECSSMIELRALFEEEGRYLEAVSIVMADLVEHPTQENYIHYTQLIEHYFPSEQQIVMLEHLYELIPAFPPLIEDLFRSYVNQKEVVSLIPLIVNHKDILNEDKLNQMEDLLEASLSDISPTTRLAPLMKILVEERTGRIDTLFEKYVISLMSSTDLEQAIAHLNEFPQTLPIVRKVKRMGEIQEDFDSIQELGISYYELHQLDQALDCFQMEMELKPNDPEPLRWIAKIYGAKQMVHEAKIYQQLCADVQKWA</sequence>
<reference evidence="3" key="1">
    <citation type="submission" date="2014-03" db="EMBL/GenBank/DDBJ databases">
        <authorList>
            <person name="Urmite Genomes U."/>
        </authorList>
    </citation>
    <scope>NUCLEOTIDE SEQUENCE [LARGE SCALE GENOMIC DNA]</scope>
    <source>
        <strain evidence="3">HD-03</strain>
    </source>
</reference>
<dbReference type="EMBL" id="CCDI010000002">
    <property type="protein sequence ID" value="CDQ23974.1"/>
    <property type="molecule type" value="Genomic_DNA"/>
</dbReference>
<dbReference type="Gene3D" id="1.25.40.10">
    <property type="entry name" value="Tetratricopeptide repeat domain"/>
    <property type="match status" value="1"/>
</dbReference>
<name>A0A024P4I2_9BACI</name>
<feature type="repeat" description="TPR" evidence="1">
    <location>
        <begin position="385"/>
        <end position="418"/>
    </location>
</feature>
<evidence type="ECO:0000256" key="1">
    <source>
        <dbReference type="PROSITE-ProRule" id="PRU00339"/>
    </source>
</evidence>
<dbReference type="InterPro" id="IPR011990">
    <property type="entry name" value="TPR-like_helical_dom_sf"/>
</dbReference>
<evidence type="ECO:0000313" key="2">
    <source>
        <dbReference type="EMBL" id="CDQ23974.1"/>
    </source>
</evidence>
<proteinExistence type="predicted"/>
<protein>
    <submittedName>
        <fullName evidence="2">Uncharacterized protein</fullName>
    </submittedName>
</protein>
<organism evidence="2 3">
    <name type="scientific">Halobacillus karajensis</name>
    <dbReference type="NCBI Taxonomy" id="195088"/>
    <lineage>
        <taxon>Bacteria</taxon>
        <taxon>Bacillati</taxon>
        <taxon>Bacillota</taxon>
        <taxon>Bacilli</taxon>
        <taxon>Bacillales</taxon>
        <taxon>Bacillaceae</taxon>
        <taxon>Halobacillus</taxon>
    </lineage>
</organism>
<reference evidence="2 3" key="2">
    <citation type="submission" date="2014-05" db="EMBL/GenBank/DDBJ databases">
        <title>Draft genome sequence of Halobacillus karajensis HK-03.</title>
        <authorList>
            <person name="Khelaifia S."/>
            <person name="Croce O."/>
            <person name="Lagier J.C."/>
            <person name="Raoult D."/>
        </authorList>
    </citation>
    <scope>NUCLEOTIDE SEQUENCE [LARGE SCALE GENOMIC DNA]</scope>
    <source>
        <strain evidence="2 3">HD-03</strain>
    </source>
</reference>
<comment type="caution">
    <text evidence="2">The sequence shown here is derived from an EMBL/GenBank/DDBJ whole genome shotgun (WGS) entry which is preliminary data.</text>
</comment>
<dbReference type="PROSITE" id="PS50005">
    <property type="entry name" value="TPR"/>
    <property type="match status" value="1"/>
</dbReference>
<dbReference type="SUPFAM" id="SSF48452">
    <property type="entry name" value="TPR-like"/>
    <property type="match status" value="1"/>
</dbReference>
<dbReference type="RefSeq" id="WP_035508421.1">
    <property type="nucleotide sequence ID" value="NZ_CCDH010000003.1"/>
</dbReference>
<gene>
    <name evidence="2" type="ORF">BN983_02234</name>
</gene>
<keyword evidence="3" id="KW-1185">Reference proteome</keyword>
<keyword evidence="1" id="KW-0802">TPR repeat</keyword>